<evidence type="ECO:0000313" key="2">
    <source>
        <dbReference type="Proteomes" id="UP001055811"/>
    </source>
</evidence>
<evidence type="ECO:0000313" key="1">
    <source>
        <dbReference type="EMBL" id="KAI3778513.1"/>
    </source>
</evidence>
<accession>A0ACB9G5P4</accession>
<dbReference type="Proteomes" id="UP001055811">
    <property type="component" value="Linkage Group LG02"/>
</dbReference>
<gene>
    <name evidence="1" type="ORF">L2E82_07868</name>
</gene>
<protein>
    <submittedName>
        <fullName evidence="1">Uncharacterized protein</fullName>
    </submittedName>
</protein>
<keyword evidence="2" id="KW-1185">Reference proteome</keyword>
<reference evidence="1 2" key="2">
    <citation type="journal article" date="2022" name="Mol. Ecol. Resour.">
        <title>The genomes of chicory, endive, great burdock and yacon provide insights into Asteraceae paleo-polyploidization history and plant inulin production.</title>
        <authorList>
            <person name="Fan W."/>
            <person name="Wang S."/>
            <person name="Wang H."/>
            <person name="Wang A."/>
            <person name="Jiang F."/>
            <person name="Liu H."/>
            <person name="Zhao H."/>
            <person name="Xu D."/>
            <person name="Zhang Y."/>
        </authorList>
    </citation>
    <scope>NUCLEOTIDE SEQUENCE [LARGE SCALE GENOMIC DNA]</scope>
    <source>
        <strain evidence="2">cv. Punajuju</strain>
        <tissue evidence="1">Leaves</tissue>
    </source>
</reference>
<dbReference type="EMBL" id="CM042010">
    <property type="protein sequence ID" value="KAI3778513.1"/>
    <property type="molecule type" value="Genomic_DNA"/>
</dbReference>
<organism evidence="1 2">
    <name type="scientific">Cichorium intybus</name>
    <name type="common">Chicory</name>
    <dbReference type="NCBI Taxonomy" id="13427"/>
    <lineage>
        <taxon>Eukaryota</taxon>
        <taxon>Viridiplantae</taxon>
        <taxon>Streptophyta</taxon>
        <taxon>Embryophyta</taxon>
        <taxon>Tracheophyta</taxon>
        <taxon>Spermatophyta</taxon>
        <taxon>Magnoliopsida</taxon>
        <taxon>eudicotyledons</taxon>
        <taxon>Gunneridae</taxon>
        <taxon>Pentapetalae</taxon>
        <taxon>asterids</taxon>
        <taxon>campanulids</taxon>
        <taxon>Asterales</taxon>
        <taxon>Asteraceae</taxon>
        <taxon>Cichorioideae</taxon>
        <taxon>Cichorieae</taxon>
        <taxon>Cichoriinae</taxon>
        <taxon>Cichorium</taxon>
    </lineage>
</organism>
<proteinExistence type="predicted"/>
<reference evidence="2" key="1">
    <citation type="journal article" date="2022" name="Mol. Ecol. Resour.">
        <title>The genomes of chicory, endive, great burdock and yacon provide insights into Asteraceae palaeo-polyploidization history and plant inulin production.</title>
        <authorList>
            <person name="Fan W."/>
            <person name="Wang S."/>
            <person name="Wang H."/>
            <person name="Wang A."/>
            <person name="Jiang F."/>
            <person name="Liu H."/>
            <person name="Zhao H."/>
            <person name="Xu D."/>
            <person name="Zhang Y."/>
        </authorList>
    </citation>
    <scope>NUCLEOTIDE SEQUENCE [LARGE SCALE GENOMIC DNA]</scope>
    <source>
        <strain evidence="2">cv. Punajuju</strain>
    </source>
</reference>
<name>A0ACB9G5P4_CICIN</name>
<comment type="caution">
    <text evidence="1">The sequence shown here is derived from an EMBL/GenBank/DDBJ whole genome shotgun (WGS) entry which is preliminary data.</text>
</comment>
<sequence>MLDLSLQLPETCIFCIPISEIAHKKLQQLFACLLLRMKVRWSSAVSWKPSSASLGKRIIMEIVDSVGAHLTVRVLDFSQNMSDEALELLKIPKNHIGDLIAIG</sequence>